<evidence type="ECO:0000256" key="1">
    <source>
        <dbReference type="SAM" id="Phobius"/>
    </source>
</evidence>
<dbReference type="Proteomes" id="UP000241222">
    <property type="component" value="Unassembled WGS sequence"/>
</dbReference>
<keyword evidence="1" id="KW-1133">Transmembrane helix</keyword>
<keyword evidence="1" id="KW-0472">Membrane</keyword>
<proteinExistence type="predicted"/>
<gene>
    <name evidence="2" type="ORF">C9I99_08370</name>
</gene>
<dbReference type="Pfam" id="PF11157">
    <property type="entry name" value="DUF2937"/>
    <property type="match status" value="1"/>
</dbReference>
<accession>A0A2T3J1X4</accession>
<evidence type="ECO:0000313" key="2">
    <source>
        <dbReference type="EMBL" id="PSU35067.1"/>
    </source>
</evidence>
<name>A0A2T3J1X4_9GAMM</name>
<dbReference type="EMBL" id="PYMH01000002">
    <property type="protein sequence ID" value="PSU35067.1"/>
    <property type="molecule type" value="Genomic_DNA"/>
</dbReference>
<dbReference type="InterPro" id="IPR022584">
    <property type="entry name" value="DUF2937"/>
</dbReference>
<organism evidence="2 3">
    <name type="scientific">Photobacterium lutimaris</name>
    <dbReference type="NCBI Taxonomy" id="388278"/>
    <lineage>
        <taxon>Bacteria</taxon>
        <taxon>Pseudomonadati</taxon>
        <taxon>Pseudomonadota</taxon>
        <taxon>Gammaproteobacteria</taxon>
        <taxon>Vibrionales</taxon>
        <taxon>Vibrionaceae</taxon>
        <taxon>Photobacterium</taxon>
    </lineage>
</organism>
<dbReference type="AlphaFoldDB" id="A0A2T3J1X4"/>
<evidence type="ECO:0000313" key="3">
    <source>
        <dbReference type="Proteomes" id="UP000241222"/>
    </source>
</evidence>
<protein>
    <submittedName>
        <fullName evidence="2">DUF2937 domain-containing protein</fullName>
    </submittedName>
</protein>
<comment type="caution">
    <text evidence="2">The sequence shown here is derived from an EMBL/GenBank/DDBJ whole genome shotgun (WGS) entry which is preliminary data.</text>
</comment>
<feature type="transmembrane region" description="Helical" evidence="1">
    <location>
        <begin position="145"/>
        <end position="167"/>
    </location>
</feature>
<keyword evidence="3" id="KW-1185">Reference proteome</keyword>
<dbReference type="OrthoDB" id="7021410at2"/>
<sequence>MQCEAKYGGNMVKRIIDRLIFGGLLIATLQIPMLADHYLQYLSGFYDATRQQVSSYEDNAHRHGFDSAESLIDALLQEKSSIIRVDAEQKRDVLQQHQMLEQAIATLSNGHLIEKAVYIFNPLRVDELQRVLIHFKPGIPIDVESIVICVVIAFGLNAVLYIPLVLFQRRRSKASRPAASHG</sequence>
<feature type="transmembrane region" description="Helical" evidence="1">
    <location>
        <begin position="15"/>
        <end position="35"/>
    </location>
</feature>
<reference evidence="2 3" key="1">
    <citation type="submission" date="2018-03" db="EMBL/GenBank/DDBJ databases">
        <title>Whole genome sequencing of Histamine producing bacteria.</title>
        <authorList>
            <person name="Butler K."/>
        </authorList>
    </citation>
    <scope>NUCLEOTIDE SEQUENCE [LARGE SCALE GENOMIC DNA]</scope>
    <source>
        <strain evidence="2 3">JCM 13586</strain>
    </source>
</reference>
<keyword evidence="1" id="KW-0812">Transmembrane</keyword>